<accession>A0A9J5ZZK0</accession>
<dbReference type="EMBL" id="JACXVP010000003">
    <property type="protein sequence ID" value="KAG5617340.1"/>
    <property type="molecule type" value="Genomic_DNA"/>
</dbReference>
<evidence type="ECO:0000313" key="2">
    <source>
        <dbReference type="EMBL" id="KAG5617340.1"/>
    </source>
</evidence>
<evidence type="ECO:0000256" key="1">
    <source>
        <dbReference type="SAM" id="MobiDB-lite"/>
    </source>
</evidence>
<gene>
    <name evidence="2" type="ORF">H5410_017164</name>
</gene>
<protein>
    <submittedName>
        <fullName evidence="2">Uncharacterized protein</fullName>
    </submittedName>
</protein>
<keyword evidence="3" id="KW-1185">Reference proteome</keyword>
<dbReference type="AlphaFoldDB" id="A0A9J5ZZK0"/>
<sequence length="115" mass="12173">MQDDLKAGAVQSRRSRAPAFLFFIFGVKNNKGNPQPLPFGCAQLANHVGEVTRTRQACATSSTQKSQAQTTEPPEGSDIIDIINGTGGLLEAEKLGTALYLLIVDGVIGIKSNSN</sequence>
<reference evidence="2 3" key="1">
    <citation type="submission" date="2020-09" db="EMBL/GenBank/DDBJ databases">
        <title>De no assembly of potato wild relative species, Solanum commersonii.</title>
        <authorList>
            <person name="Cho K."/>
        </authorList>
    </citation>
    <scope>NUCLEOTIDE SEQUENCE [LARGE SCALE GENOMIC DNA]</scope>
    <source>
        <strain evidence="2">LZ3.2</strain>
        <tissue evidence="2">Leaf</tissue>
    </source>
</reference>
<comment type="caution">
    <text evidence="2">The sequence shown here is derived from an EMBL/GenBank/DDBJ whole genome shotgun (WGS) entry which is preliminary data.</text>
</comment>
<name>A0A9J5ZZK0_SOLCO</name>
<organism evidence="2 3">
    <name type="scientific">Solanum commersonii</name>
    <name type="common">Commerson's wild potato</name>
    <name type="synonym">Commerson's nightshade</name>
    <dbReference type="NCBI Taxonomy" id="4109"/>
    <lineage>
        <taxon>Eukaryota</taxon>
        <taxon>Viridiplantae</taxon>
        <taxon>Streptophyta</taxon>
        <taxon>Embryophyta</taxon>
        <taxon>Tracheophyta</taxon>
        <taxon>Spermatophyta</taxon>
        <taxon>Magnoliopsida</taxon>
        <taxon>eudicotyledons</taxon>
        <taxon>Gunneridae</taxon>
        <taxon>Pentapetalae</taxon>
        <taxon>asterids</taxon>
        <taxon>lamiids</taxon>
        <taxon>Solanales</taxon>
        <taxon>Solanaceae</taxon>
        <taxon>Solanoideae</taxon>
        <taxon>Solaneae</taxon>
        <taxon>Solanum</taxon>
    </lineage>
</organism>
<feature type="compositionally biased region" description="Low complexity" evidence="1">
    <location>
        <begin position="56"/>
        <end position="71"/>
    </location>
</feature>
<proteinExistence type="predicted"/>
<dbReference type="Proteomes" id="UP000824120">
    <property type="component" value="Chromosome 3"/>
</dbReference>
<evidence type="ECO:0000313" key="3">
    <source>
        <dbReference type="Proteomes" id="UP000824120"/>
    </source>
</evidence>
<feature type="region of interest" description="Disordered" evidence="1">
    <location>
        <begin position="56"/>
        <end position="78"/>
    </location>
</feature>